<comment type="similarity">
    <text evidence="10">Belongs to the glycosyltransferase 14 family.</text>
</comment>
<accession>A0A6P7SG62</accession>
<protein>
    <submittedName>
        <fullName evidence="13">Beta-1,3-galactosyl-O-glycosyl-glycoprotein beta-1,6-N-acetylglucosaminyltransferase isoform X1</fullName>
    </submittedName>
</protein>
<evidence type="ECO:0000256" key="5">
    <source>
        <dbReference type="ARBA" id="ARBA00022692"/>
    </source>
</evidence>
<reference evidence="13" key="1">
    <citation type="submission" date="2025-08" db="UniProtKB">
        <authorList>
            <consortium name="RefSeq"/>
        </authorList>
    </citation>
    <scope>IDENTIFICATION</scope>
</reference>
<evidence type="ECO:0000256" key="2">
    <source>
        <dbReference type="ARBA" id="ARBA00004922"/>
    </source>
</evidence>
<keyword evidence="5 11" id="KW-0812">Transmembrane</keyword>
<evidence type="ECO:0000256" key="11">
    <source>
        <dbReference type="SAM" id="Phobius"/>
    </source>
</evidence>
<comment type="subcellular location">
    <subcellularLocation>
        <location evidence="1">Membrane</location>
        <topology evidence="1">Single-pass type II membrane protein</topology>
    </subcellularLocation>
</comment>
<dbReference type="RefSeq" id="XP_029637175.1">
    <property type="nucleotide sequence ID" value="XM_029781315.2"/>
</dbReference>
<dbReference type="PANTHER" id="PTHR19297">
    <property type="entry name" value="GLYCOSYLTRANSFERASE 14 FAMILY MEMBER"/>
    <property type="match status" value="1"/>
</dbReference>
<proteinExistence type="inferred from homology"/>
<evidence type="ECO:0000256" key="4">
    <source>
        <dbReference type="ARBA" id="ARBA00022679"/>
    </source>
</evidence>
<sequence length="523" mass="60840">MLMATTLISSDFRPLLLRCCFKMKTRYSLKKVFFSVTLITLCFFLYIFQLQFRNVKNSEQLLIEDHAVMSHFNLHGKRVSSVSVSNTKLIISNGSSAIKTDSFKSKFSVESSTVKHQQMSKVPGAKLLTKTRNTNKFFINDQTDLKSLFKNKVFMTKIDCQKVAHYDINEVNKGIKFQNAKQYIGLPDSYFRNLTQNCNNFKQKMGYITSHMTEEELYFPLAYSILMYKDIEQVERLLRAIYRPQNFYCIHVDQKSKSSILKTMKAIAKCFTHVHILSPSINVRWGEFSVLEPELLCMKQLLRYKWKYFINLTGQEFPLKTNYQLVRILKAYNGANDVEGTQKRANTNRWEKSGPPPHGIKPIKGSVHVVVQRGFVDYALNSPVAKDLLEWTKTVQIPDELYFATLNHNPHLKVPGSYTGIPETGPDKPFLARYKIWENTDIPFPYNCKGKTSRSICVFGLGDLQMLTTTPALFANKFFLPYHPLLQKCLEDWHFNKTRDYYLYNKKFNTSFYENLSFVKNKI</sequence>
<dbReference type="GO" id="GO:0016020">
    <property type="term" value="C:membrane"/>
    <property type="evidence" value="ECO:0007669"/>
    <property type="project" value="UniProtKB-SubCell"/>
</dbReference>
<dbReference type="GO" id="GO:0008375">
    <property type="term" value="F:acetylglucosaminyltransferase activity"/>
    <property type="evidence" value="ECO:0007669"/>
    <property type="project" value="TreeGrafter"/>
</dbReference>
<comment type="pathway">
    <text evidence="2">Protein modification; protein glycosylation.</text>
</comment>
<dbReference type="KEGG" id="osn:115212411"/>
<evidence type="ECO:0000256" key="10">
    <source>
        <dbReference type="ARBA" id="ARBA00038150"/>
    </source>
</evidence>
<gene>
    <name evidence="13" type="primary">LOC115212411</name>
</gene>
<name>A0A6P7SG62_9MOLL</name>
<dbReference type="Proteomes" id="UP000515154">
    <property type="component" value="Linkage group LG5"/>
</dbReference>
<evidence type="ECO:0000256" key="8">
    <source>
        <dbReference type="ARBA" id="ARBA00023136"/>
    </source>
</evidence>
<evidence type="ECO:0000256" key="1">
    <source>
        <dbReference type="ARBA" id="ARBA00004606"/>
    </source>
</evidence>
<feature type="transmembrane region" description="Helical" evidence="11">
    <location>
        <begin position="32"/>
        <end position="52"/>
    </location>
</feature>
<keyword evidence="8 11" id="KW-0472">Membrane</keyword>
<keyword evidence="3" id="KW-0328">Glycosyltransferase</keyword>
<evidence type="ECO:0000256" key="7">
    <source>
        <dbReference type="ARBA" id="ARBA00022989"/>
    </source>
</evidence>
<keyword evidence="4" id="KW-0808">Transferase</keyword>
<organism evidence="12 13">
    <name type="scientific">Octopus sinensis</name>
    <name type="common">East Asian common octopus</name>
    <dbReference type="NCBI Taxonomy" id="2607531"/>
    <lineage>
        <taxon>Eukaryota</taxon>
        <taxon>Metazoa</taxon>
        <taxon>Spiralia</taxon>
        <taxon>Lophotrochozoa</taxon>
        <taxon>Mollusca</taxon>
        <taxon>Cephalopoda</taxon>
        <taxon>Coleoidea</taxon>
        <taxon>Octopodiformes</taxon>
        <taxon>Octopoda</taxon>
        <taxon>Incirrata</taxon>
        <taxon>Octopodidae</taxon>
        <taxon>Octopus</taxon>
    </lineage>
</organism>
<keyword evidence="9" id="KW-0325">Glycoprotein</keyword>
<keyword evidence="12" id="KW-1185">Reference proteome</keyword>
<evidence type="ECO:0000256" key="3">
    <source>
        <dbReference type="ARBA" id="ARBA00022676"/>
    </source>
</evidence>
<evidence type="ECO:0000313" key="13">
    <source>
        <dbReference type="RefSeq" id="XP_029637175.1"/>
    </source>
</evidence>
<dbReference type="PANTHER" id="PTHR19297:SF191">
    <property type="entry name" value="PROTEIN XYLOSYLTRANSFERASE"/>
    <property type="match status" value="1"/>
</dbReference>
<evidence type="ECO:0000256" key="9">
    <source>
        <dbReference type="ARBA" id="ARBA00023180"/>
    </source>
</evidence>
<dbReference type="InterPro" id="IPR003406">
    <property type="entry name" value="Glyco_trans_14"/>
</dbReference>
<dbReference type="AlphaFoldDB" id="A0A6P7SG62"/>
<dbReference type="Pfam" id="PF02485">
    <property type="entry name" value="Branch"/>
    <property type="match status" value="1"/>
</dbReference>
<keyword evidence="6" id="KW-0735">Signal-anchor</keyword>
<evidence type="ECO:0000313" key="12">
    <source>
        <dbReference type="Proteomes" id="UP000515154"/>
    </source>
</evidence>
<evidence type="ECO:0000256" key="6">
    <source>
        <dbReference type="ARBA" id="ARBA00022968"/>
    </source>
</evidence>
<keyword evidence="7 11" id="KW-1133">Transmembrane helix</keyword>